<dbReference type="EMBL" id="GGEC01073584">
    <property type="protein sequence ID" value="MBX54068.1"/>
    <property type="molecule type" value="Transcribed_RNA"/>
</dbReference>
<reference evidence="1" key="1">
    <citation type="submission" date="2018-02" db="EMBL/GenBank/DDBJ databases">
        <title>Rhizophora mucronata_Transcriptome.</title>
        <authorList>
            <person name="Meera S.P."/>
            <person name="Sreeshan A."/>
            <person name="Augustine A."/>
        </authorList>
    </citation>
    <scope>NUCLEOTIDE SEQUENCE</scope>
    <source>
        <tissue evidence="1">Leaf</tissue>
    </source>
</reference>
<proteinExistence type="predicted"/>
<organism evidence="1">
    <name type="scientific">Rhizophora mucronata</name>
    <name type="common">Asiatic mangrove</name>
    <dbReference type="NCBI Taxonomy" id="61149"/>
    <lineage>
        <taxon>Eukaryota</taxon>
        <taxon>Viridiplantae</taxon>
        <taxon>Streptophyta</taxon>
        <taxon>Embryophyta</taxon>
        <taxon>Tracheophyta</taxon>
        <taxon>Spermatophyta</taxon>
        <taxon>Magnoliopsida</taxon>
        <taxon>eudicotyledons</taxon>
        <taxon>Gunneridae</taxon>
        <taxon>Pentapetalae</taxon>
        <taxon>rosids</taxon>
        <taxon>fabids</taxon>
        <taxon>Malpighiales</taxon>
        <taxon>Rhizophoraceae</taxon>
        <taxon>Rhizophora</taxon>
    </lineage>
</organism>
<evidence type="ECO:0000313" key="1">
    <source>
        <dbReference type="EMBL" id="MBX54068.1"/>
    </source>
</evidence>
<name>A0A2P2PH21_RHIMU</name>
<sequence length="11" mass="1237">MDYGEGKVIII</sequence>
<protein>
    <submittedName>
        <fullName evidence="1">Uncharacterized protein</fullName>
    </submittedName>
</protein>
<accession>A0A2P2PH21</accession>